<dbReference type="EMBL" id="CP098023">
    <property type="protein sequence ID" value="WKD48317.1"/>
    <property type="molecule type" value="Genomic_DNA"/>
</dbReference>
<protein>
    <submittedName>
        <fullName evidence="9">CusA/CzcA family heavy metal efflux RND transporter</fullName>
    </submittedName>
</protein>
<dbReference type="InterPro" id="IPR027463">
    <property type="entry name" value="AcrB_DN_DC_subdom"/>
</dbReference>
<feature type="transmembrane region" description="Helical" evidence="8">
    <location>
        <begin position="371"/>
        <end position="391"/>
    </location>
</feature>
<dbReference type="Pfam" id="PF00873">
    <property type="entry name" value="ACR_tran"/>
    <property type="match status" value="1"/>
</dbReference>
<keyword evidence="4" id="KW-1003">Cell membrane</keyword>
<feature type="transmembrane region" description="Helical" evidence="8">
    <location>
        <begin position="541"/>
        <end position="558"/>
    </location>
</feature>
<feature type="transmembrane region" description="Helical" evidence="8">
    <location>
        <begin position="906"/>
        <end position="926"/>
    </location>
</feature>
<feature type="transmembrane region" description="Helical" evidence="8">
    <location>
        <begin position="1016"/>
        <end position="1040"/>
    </location>
</feature>
<sequence>MVTSQPKGLIARIISLCASKPGITLVLAAIAALAGYRALINVPLDAIPDLSDAQVIVMTEWPGRSPDLVEDQITYPLSSALLGLPKVKSVRGQSFLGLSFVYAIFEDGTDIYWARSRVLEYLNQATAQLPENVQPTLGPDATGVGWVFQYALVDRSGKNDLQELRALQDFKLRYWLTSVAGVAEVASIGGFEKEYQVQIDPYRLGMFNIPLGKVVEAIRRSNNDTGGRVLEIAGHEHMVRGRGYIQSVRDLEQVVIGVNAEKIPVTLNQIADISLGPAMQRGIAELDGEGQTVGGIVIMRYGENALKVIERVKQRIEEVSAGLPEGVELVVTYDRSDLINSAIDNLKHTLLEEMLVVAAVIALFLLHVRSALVAVITLPIAVLLAFIPLSIQGLTANIMSLGGIAVAIGAMVDAAVVMVDNIHKQLVANSGKALSAGERRDLIIGAMQAVGPSIFFSLVIITVSFLPVFALEATEGRLFKPLAFTKTYSMAFAALLAITLIPALAVLLIRGKFRSTENPVTRVLVKTLQPVVHYCIRRRKVVSVLSLLALVSMAYPISRLESEFMPPLNEGSILYMPTALPGMSVTEAGKVLQQMDTELKRFPEVERVFGKIGRSNSATDPAPLSMVETVISLKPKSQWRPDLSWDDLLAEMDEKLRFPGMPNIWWMPIQTRTEMLATGIRSQLGIKVFGDSLEEIEQTTLAIEAALRTDDRTAKATRSVFAERLTGGYFLDFDIDRTRASRHGLNVQDIEDVISAAAGGLATTQTIEGRERYDVLVRYARDYRDTPEQLEQILVPASDGAQIPLNQLANLHYRTGPPMIRNEDGQLVGLVFVDLKSGVAVADYVSRARQVVADQISLIPGQRIAWAGQYQYLERAKSRLQWLVPLTLLAICFLLYLHRGRLADTLFVLTAMPMALIGAFWLLYLLEYKLSVAVWVGMIAMAGLAAEMGLLMLHYLSATNSVLTGPVPGPVDATRHVAQAAASRIRPMLMTSLTLLISLIPIMISDGTGADVMKRIATPMVGGTVSTLVFVLLVMPGVFFQWQSRIPRR</sequence>
<dbReference type="SUPFAM" id="SSF82866">
    <property type="entry name" value="Multidrug efflux transporter AcrB transmembrane domain"/>
    <property type="match status" value="2"/>
</dbReference>
<keyword evidence="3" id="KW-0813">Transport</keyword>
<feature type="transmembrane region" description="Helical" evidence="8">
    <location>
        <begin position="985"/>
        <end position="1004"/>
    </location>
</feature>
<evidence type="ECO:0000313" key="9">
    <source>
        <dbReference type="EMBL" id="WKD48317.1"/>
    </source>
</evidence>
<keyword evidence="7 8" id="KW-0472">Membrane</keyword>
<feature type="transmembrane region" description="Helical" evidence="8">
    <location>
        <begin position="932"/>
        <end position="953"/>
    </location>
</feature>
<feature type="transmembrane region" description="Helical" evidence="8">
    <location>
        <begin position="880"/>
        <end position="897"/>
    </location>
</feature>
<feature type="transmembrane region" description="Helical" evidence="8">
    <location>
        <begin position="349"/>
        <end position="366"/>
    </location>
</feature>
<proteinExistence type="inferred from homology"/>
<dbReference type="Gene3D" id="3.30.70.1430">
    <property type="entry name" value="Multidrug efflux transporter AcrB pore domain"/>
    <property type="match status" value="2"/>
</dbReference>
<keyword evidence="5 8" id="KW-0812">Transmembrane</keyword>
<comment type="subcellular location">
    <subcellularLocation>
        <location evidence="1">Cell membrane</location>
        <topology evidence="1">Multi-pass membrane protein</topology>
    </subcellularLocation>
</comment>
<keyword evidence="6 8" id="KW-1133">Transmembrane helix</keyword>
<dbReference type="SUPFAM" id="SSF82693">
    <property type="entry name" value="Multidrug efflux transporter AcrB pore domain, PN1, PN2, PC1 and PC2 subdomains"/>
    <property type="match status" value="2"/>
</dbReference>
<evidence type="ECO:0000256" key="1">
    <source>
        <dbReference type="ARBA" id="ARBA00004651"/>
    </source>
</evidence>
<comment type="similarity">
    <text evidence="2">Belongs to the resistance-nodulation-cell division (RND) (TC 2.A.6) family.</text>
</comment>
<evidence type="ECO:0000256" key="5">
    <source>
        <dbReference type="ARBA" id="ARBA00022692"/>
    </source>
</evidence>
<dbReference type="InterPro" id="IPR004763">
    <property type="entry name" value="CusA-like"/>
</dbReference>
<dbReference type="RefSeq" id="WP_301414036.1">
    <property type="nucleotide sequence ID" value="NZ_CP098023.1"/>
</dbReference>
<reference evidence="9 10" key="1">
    <citation type="submission" date="2022-05" db="EMBL/GenBank/DDBJ databases">
        <title>Microbulbifer sp. nov., isolated from sponge.</title>
        <authorList>
            <person name="Gao L."/>
        </authorList>
    </citation>
    <scope>NUCLEOTIDE SEQUENCE [LARGE SCALE GENOMIC DNA]</scope>
    <source>
        <strain evidence="9 10">MI-G</strain>
    </source>
</reference>
<feature type="transmembrane region" description="Helical" evidence="8">
    <location>
        <begin position="442"/>
        <end position="470"/>
    </location>
</feature>
<feature type="transmembrane region" description="Helical" evidence="8">
    <location>
        <begin position="490"/>
        <end position="509"/>
    </location>
</feature>
<evidence type="ECO:0000313" key="10">
    <source>
        <dbReference type="Proteomes" id="UP001321520"/>
    </source>
</evidence>
<dbReference type="PRINTS" id="PR00702">
    <property type="entry name" value="ACRIFLAVINRP"/>
</dbReference>
<evidence type="ECO:0000256" key="7">
    <source>
        <dbReference type="ARBA" id="ARBA00023136"/>
    </source>
</evidence>
<name>A0ABY9E7K4_9GAMM</name>
<dbReference type="PANTHER" id="PTHR32063">
    <property type="match status" value="1"/>
</dbReference>
<evidence type="ECO:0000256" key="8">
    <source>
        <dbReference type="SAM" id="Phobius"/>
    </source>
</evidence>
<accession>A0ABY9E7K4</accession>
<dbReference type="PANTHER" id="PTHR32063:SF19">
    <property type="entry name" value="CATION EFFLUX SYSTEM PROTEIN CUSA"/>
    <property type="match status" value="1"/>
</dbReference>
<evidence type="ECO:0000256" key="2">
    <source>
        <dbReference type="ARBA" id="ARBA00010942"/>
    </source>
</evidence>
<dbReference type="Proteomes" id="UP001321520">
    <property type="component" value="Chromosome"/>
</dbReference>
<feature type="transmembrane region" description="Helical" evidence="8">
    <location>
        <begin position="397"/>
        <end position="422"/>
    </location>
</feature>
<evidence type="ECO:0000256" key="4">
    <source>
        <dbReference type="ARBA" id="ARBA00022475"/>
    </source>
</evidence>
<dbReference type="NCBIfam" id="TIGR00914">
    <property type="entry name" value="2A0601"/>
    <property type="match status" value="1"/>
</dbReference>
<dbReference type="Gene3D" id="3.30.70.1320">
    <property type="entry name" value="Multidrug efflux transporter AcrB pore domain like"/>
    <property type="match status" value="1"/>
</dbReference>
<evidence type="ECO:0000256" key="6">
    <source>
        <dbReference type="ARBA" id="ARBA00022989"/>
    </source>
</evidence>
<dbReference type="Gene3D" id="3.30.70.1440">
    <property type="entry name" value="Multidrug efflux transporter AcrB pore domain"/>
    <property type="match status" value="1"/>
</dbReference>
<dbReference type="SUPFAM" id="SSF82714">
    <property type="entry name" value="Multidrug efflux transporter AcrB TolC docking domain, DN and DC subdomains"/>
    <property type="match status" value="2"/>
</dbReference>
<dbReference type="Gene3D" id="1.20.1640.10">
    <property type="entry name" value="Multidrug efflux transporter AcrB transmembrane domain"/>
    <property type="match status" value="2"/>
</dbReference>
<dbReference type="InterPro" id="IPR001036">
    <property type="entry name" value="Acrflvin-R"/>
</dbReference>
<gene>
    <name evidence="9" type="ORF">M8T91_10250</name>
</gene>
<organism evidence="9 10">
    <name type="scientific">Microbulbifer spongiae</name>
    <dbReference type="NCBI Taxonomy" id="2944933"/>
    <lineage>
        <taxon>Bacteria</taxon>
        <taxon>Pseudomonadati</taxon>
        <taxon>Pseudomonadota</taxon>
        <taxon>Gammaproteobacteria</taxon>
        <taxon>Cellvibrionales</taxon>
        <taxon>Microbulbiferaceae</taxon>
        <taxon>Microbulbifer</taxon>
    </lineage>
</organism>
<dbReference type="Gene3D" id="3.30.2090.10">
    <property type="entry name" value="Multidrug efflux transporter AcrB TolC docking domain, DN and DC subdomains"/>
    <property type="match status" value="2"/>
</dbReference>
<keyword evidence="10" id="KW-1185">Reference proteome</keyword>
<evidence type="ECO:0000256" key="3">
    <source>
        <dbReference type="ARBA" id="ARBA00022448"/>
    </source>
</evidence>